<name>A0A8J2KMF1_9HEXA</name>
<sequence length="120" mass="13210">MRQVQCDDNVCFLDEPKRQLQVGSGASETDLMAGGSGGLSGGDNSTYLIPLKEGRSSGLKQRRREKAVQTGGGRKRRSARKSVSTAVNRKRGRKKGGFRNRSLRKIQIGSGKNKSRIYKR</sequence>
<organism evidence="2 3">
    <name type="scientific">Allacma fusca</name>
    <dbReference type="NCBI Taxonomy" id="39272"/>
    <lineage>
        <taxon>Eukaryota</taxon>
        <taxon>Metazoa</taxon>
        <taxon>Ecdysozoa</taxon>
        <taxon>Arthropoda</taxon>
        <taxon>Hexapoda</taxon>
        <taxon>Collembola</taxon>
        <taxon>Symphypleona</taxon>
        <taxon>Sminthuridae</taxon>
        <taxon>Allacma</taxon>
    </lineage>
</organism>
<protein>
    <submittedName>
        <fullName evidence="2">Uncharacterized protein</fullName>
    </submittedName>
</protein>
<dbReference type="EMBL" id="CAJVCH010456989">
    <property type="protein sequence ID" value="CAG7819698.1"/>
    <property type="molecule type" value="Genomic_DNA"/>
</dbReference>
<feature type="non-terminal residue" evidence="2">
    <location>
        <position position="120"/>
    </location>
</feature>
<feature type="region of interest" description="Disordered" evidence="1">
    <location>
        <begin position="22"/>
        <end position="120"/>
    </location>
</feature>
<dbReference type="AlphaFoldDB" id="A0A8J2KMF1"/>
<dbReference type="Proteomes" id="UP000708208">
    <property type="component" value="Unassembled WGS sequence"/>
</dbReference>
<reference evidence="2" key="1">
    <citation type="submission" date="2021-06" db="EMBL/GenBank/DDBJ databases">
        <authorList>
            <person name="Hodson N. C."/>
            <person name="Mongue J. A."/>
            <person name="Jaron S. K."/>
        </authorList>
    </citation>
    <scope>NUCLEOTIDE SEQUENCE</scope>
</reference>
<accession>A0A8J2KMF1</accession>
<comment type="caution">
    <text evidence="2">The sequence shown here is derived from an EMBL/GenBank/DDBJ whole genome shotgun (WGS) entry which is preliminary data.</text>
</comment>
<proteinExistence type="predicted"/>
<gene>
    <name evidence="2" type="ORF">AFUS01_LOCUS30129</name>
</gene>
<evidence type="ECO:0000313" key="3">
    <source>
        <dbReference type="Proteomes" id="UP000708208"/>
    </source>
</evidence>
<evidence type="ECO:0000313" key="2">
    <source>
        <dbReference type="EMBL" id="CAG7819698.1"/>
    </source>
</evidence>
<evidence type="ECO:0000256" key="1">
    <source>
        <dbReference type="SAM" id="MobiDB-lite"/>
    </source>
</evidence>
<keyword evidence="3" id="KW-1185">Reference proteome</keyword>
<feature type="compositionally biased region" description="Basic residues" evidence="1">
    <location>
        <begin position="88"/>
        <end position="104"/>
    </location>
</feature>